<comment type="pathway">
    <text evidence="1 5">Purine metabolism; urate degradation; (S)-allantoin from urate: step 1/3.</text>
</comment>
<keyword evidence="8" id="KW-1185">Reference proteome</keyword>
<comment type="catalytic activity">
    <reaction evidence="5 6">
        <text>urate + O2 + H2O = 5-hydroxyisourate + H2O2</text>
        <dbReference type="Rhea" id="RHEA:21368"/>
        <dbReference type="ChEBI" id="CHEBI:15377"/>
        <dbReference type="ChEBI" id="CHEBI:15379"/>
        <dbReference type="ChEBI" id="CHEBI:16240"/>
        <dbReference type="ChEBI" id="CHEBI:17775"/>
        <dbReference type="ChEBI" id="CHEBI:18072"/>
        <dbReference type="EC" id="1.7.3.3"/>
    </reaction>
</comment>
<dbReference type="EMBL" id="JAMPKK010000081">
    <property type="protein sequence ID" value="MEP0867657.1"/>
    <property type="molecule type" value="Genomic_DNA"/>
</dbReference>
<protein>
    <recommendedName>
        <fullName evidence="5 6">Uricase</fullName>
        <ecNumber evidence="5 6">1.7.3.3</ecNumber>
    </recommendedName>
    <alternativeName>
        <fullName evidence="5">Urate oxidase</fullName>
    </alternativeName>
</protein>
<evidence type="ECO:0000256" key="1">
    <source>
        <dbReference type="ARBA" id="ARBA00004831"/>
    </source>
</evidence>
<dbReference type="EC" id="1.7.3.3" evidence="5 6"/>
<evidence type="ECO:0000256" key="2">
    <source>
        <dbReference type="ARBA" id="ARBA00009760"/>
    </source>
</evidence>
<name>A0ABV0JW74_9CYAN</name>
<evidence type="ECO:0000256" key="5">
    <source>
        <dbReference type="PIRNR" id="PIRNR000241"/>
    </source>
</evidence>
<gene>
    <name evidence="7" type="primary">pucL</name>
    <name evidence="7" type="ORF">NDI37_24725</name>
</gene>
<comment type="caution">
    <text evidence="7">The sequence shown here is derived from an EMBL/GenBank/DDBJ whole genome shotgun (WGS) entry which is preliminary data.</text>
</comment>
<dbReference type="PIRSF" id="PIRSF000241">
    <property type="entry name" value="Urate_oxidase"/>
    <property type="match status" value="1"/>
</dbReference>
<comment type="function">
    <text evidence="5 6">Catalyzes the oxidation of uric acid to 5-hydroxyisourate, which is further processed to form (S)-allantoin.</text>
</comment>
<keyword evidence="4 5" id="KW-0560">Oxidoreductase</keyword>
<dbReference type="Proteomes" id="UP001442494">
    <property type="component" value="Unassembled WGS sequence"/>
</dbReference>
<dbReference type="Gene3D" id="3.10.270.10">
    <property type="entry name" value="Urate Oxidase"/>
    <property type="match status" value="1"/>
</dbReference>
<dbReference type="RefSeq" id="WP_190427141.1">
    <property type="nucleotide sequence ID" value="NZ_JAMPKK010000081.1"/>
</dbReference>
<sequence length="308" mass="34839">MSAEISYGKGNITLYRTYAKPMLGLTEIPESEFSGRENILFAVDVDVEVFGNNFIAAYTEGINTDVVATDTMKNFVLKKAIAFDGSTLEGFINFLGQEFLNTYPQMRSLRVTGREQPFAAARLPHPNGGNTNSEVLFSRSRNDYAVTVLDFEREGNATKIVAHSCGRVGFQLIKVTGSLFANFARDEYTTLPEMSDRPLFIYLDVYWKYADVENAIASDLSHYIPAEQVRDFVQVVFHEFVSKSIQHLVYEMGVRLLQRFPQMAEVSFAAENRLWDTAFVSDADSKIKVYCDPRPPYGMIKLTLNRDD</sequence>
<dbReference type="NCBIfam" id="TIGR03383">
    <property type="entry name" value="urate_oxi"/>
    <property type="match status" value="1"/>
</dbReference>
<dbReference type="PRINTS" id="PR00093">
    <property type="entry name" value="URICASE"/>
</dbReference>
<reference evidence="7 8" key="1">
    <citation type="submission" date="2022-04" db="EMBL/GenBank/DDBJ databases">
        <title>Positive selection, recombination, and allopatry shape intraspecific diversity of widespread and dominant cyanobacteria.</title>
        <authorList>
            <person name="Wei J."/>
            <person name="Shu W."/>
            <person name="Hu C."/>
        </authorList>
    </citation>
    <scope>NUCLEOTIDE SEQUENCE [LARGE SCALE GENOMIC DNA]</scope>
    <source>
        <strain evidence="7 8">GB2-A5</strain>
    </source>
</reference>
<dbReference type="SUPFAM" id="SSF55620">
    <property type="entry name" value="Tetrahydrobiopterin biosynthesis enzymes-like"/>
    <property type="match status" value="2"/>
</dbReference>
<organism evidence="7 8">
    <name type="scientific">Funiculus sociatus GB2-A5</name>
    <dbReference type="NCBI Taxonomy" id="2933946"/>
    <lineage>
        <taxon>Bacteria</taxon>
        <taxon>Bacillati</taxon>
        <taxon>Cyanobacteriota</taxon>
        <taxon>Cyanophyceae</taxon>
        <taxon>Coleofasciculales</taxon>
        <taxon>Coleofasciculaceae</taxon>
        <taxon>Funiculus</taxon>
    </lineage>
</organism>
<accession>A0ABV0JW74</accession>
<evidence type="ECO:0000313" key="8">
    <source>
        <dbReference type="Proteomes" id="UP001442494"/>
    </source>
</evidence>
<dbReference type="Pfam" id="PF01014">
    <property type="entry name" value="Uricase"/>
    <property type="match status" value="2"/>
</dbReference>
<evidence type="ECO:0000256" key="4">
    <source>
        <dbReference type="ARBA" id="ARBA00023002"/>
    </source>
</evidence>
<dbReference type="PANTHER" id="PTHR42874:SF1">
    <property type="entry name" value="URICASE"/>
    <property type="match status" value="1"/>
</dbReference>
<keyword evidence="3 5" id="KW-0659">Purine metabolism</keyword>
<comment type="similarity">
    <text evidence="2 5 6">Belongs to the uricase family.</text>
</comment>
<evidence type="ECO:0000256" key="6">
    <source>
        <dbReference type="RuleBase" id="RU004455"/>
    </source>
</evidence>
<dbReference type="InterPro" id="IPR002042">
    <property type="entry name" value="Uricase"/>
</dbReference>
<dbReference type="PANTHER" id="PTHR42874">
    <property type="entry name" value="URICASE"/>
    <property type="match status" value="1"/>
</dbReference>
<proteinExistence type="inferred from homology"/>
<evidence type="ECO:0000256" key="3">
    <source>
        <dbReference type="ARBA" id="ARBA00022631"/>
    </source>
</evidence>
<evidence type="ECO:0000313" key="7">
    <source>
        <dbReference type="EMBL" id="MEP0867657.1"/>
    </source>
</evidence>